<dbReference type="RefSeq" id="WP_338598420.1">
    <property type="nucleotide sequence ID" value="NZ_CP146016.1"/>
</dbReference>
<dbReference type="InterPro" id="IPR007438">
    <property type="entry name" value="DUF488"/>
</dbReference>
<dbReference type="PANTHER" id="PTHR39337:SF1">
    <property type="entry name" value="BLR5642 PROTEIN"/>
    <property type="match status" value="1"/>
</dbReference>
<organism evidence="1 2">
    <name type="scientific">Sulfolobus tengchongensis</name>
    <dbReference type="NCBI Taxonomy" id="207809"/>
    <lineage>
        <taxon>Archaea</taxon>
        <taxon>Thermoproteota</taxon>
        <taxon>Thermoprotei</taxon>
        <taxon>Sulfolobales</taxon>
        <taxon>Sulfolobaceae</taxon>
        <taxon>Sulfolobus</taxon>
    </lineage>
</organism>
<proteinExistence type="predicted"/>
<accession>A0AAX4KZH4</accession>
<evidence type="ECO:0000313" key="2">
    <source>
        <dbReference type="Proteomes" id="UP001432202"/>
    </source>
</evidence>
<dbReference type="EMBL" id="CP146016">
    <property type="protein sequence ID" value="WWQ59336.1"/>
    <property type="molecule type" value="Genomic_DNA"/>
</dbReference>
<gene>
    <name evidence="1" type="ORF">V6M85_07425</name>
</gene>
<sequence length="170" mass="20447">MYTIGHSNRSLEDFLFLLKRYKIEVLIDVRRWPRSSKYPHFNRENLMIELEKEGVEYLWKEELGGYRKFRKDVEDRGIGKCFESEGFRAYATYILENDKAISALKEIEKINKVKAIMCAEKLPWNCHRKIISDWYLAKGYEVIHIIENENTIRHKLSKCAMIVDNRLYYK</sequence>
<dbReference type="Proteomes" id="UP001432202">
    <property type="component" value="Chromosome"/>
</dbReference>
<dbReference type="PIRSF" id="PIRSF024492">
    <property type="entry name" value="UCP024492"/>
    <property type="match status" value="1"/>
</dbReference>
<dbReference type="Pfam" id="PF04343">
    <property type="entry name" value="DUF488"/>
    <property type="match status" value="1"/>
</dbReference>
<dbReference type="GeneID" id="89336587"/>
<dbReference type="InterPro" id="IPR014519">
    <property type="entry name" value="UCP024492"/>
</dbReference>
<reference evidence="1 2" key="1">
    <citation type="submission" date="2024-02" db="EMBL/GenBank/DDBJ databases">
        <title>STSV induces naive adaptation in Sulfolobus.</title>
        <authorList>
            <person name="Xiang X."/>
            <person name="Song M."/>
        </authorList>
    </citation>
    <scope>NUCLEOTIDE SEQUENCE [LARGE SCALE GENOMIC DNA]</scope>
    <source>
        <strain evidence="1 2">RT2</strain>
    </source>
</reference>
<keyword evidence="2" id="KW-1185">Reference proteome</keyword>
<evidence type="ECO:0000313" key="1">
    <source>
        <dbReference type="EMBL" id="WWQ59336.1"/>
    </source>
</evidence>
<name>A0AAX4KZH4_9CREN</name>
<protein>
    <submittedName>
        <fullName evidence="1">DUF488 family protein</fullName>
    </submittedName>
</protein>
<dbReference type="AlphaFoldDB" id="A0AAX4KZH4"/>
<dbReference type="PANTHER" id="PTHR39337">
    <property type="entry name" value="BLR5642 PROTEIN"/>
    <property type="match status" value="1"/>
</dbReference>